<reference evidence="16 17" key="1">
    <citation type="journal article" date="2016" name="Environ. Microbiol.">
        <title>Genomic resolution of a cold subsurface aquifer community provides metabolic insights for novel microbes adapted to high CO concentrations.</title>
        <authorList>
            <person name="Probst A.J."/>
            <person name="Castelle C.J."/>
            <person name="Singh A."/>
            <person name="Brown C.T."/>
            <person name="Anantharaman K."/>
            <person name="Sharon I."/>
            <person name="Hug L.A."/>
            <person name="Burstein D."/>
            <person name="Emerson J.B."/>
            <person name="Thomas B.C."/>
            <person name="Banfield J.F."/>
        </authorList>
    </citation>
    <scope>NUCLEOTIDE SEQUENCE [LARGE SCALE GENOMIC DNA]</scope>
    <source>
        <strain evidence="16">CG2_30_44_31</strain>
    </source>
</reference>
<keyword evidence="13" id="KW-0325">Glycoprotein</keyword>
<protein>
    <recommendedName>
        <fullName evidence="5">UDP-glucuronate decarboxylase</fullName>
        <ecNumber evidence="5">4.1.1.35</ecNumber>
    </recommendedName>
</protein>
<evidence type="ECO:0000256" key="13">
    <source>
        <dbReference type="ARBA" id="ARBA00023180"/>
    </source>
</evidence>
<dbReference type="InterPro" id="IPR036291">
    <property type="entry name" value="NAD(P)-bd_dom_sf"/>
</dbReference>
<evidence type="ECO:0000256" key="11">
    <source>
        <dbReference type="ARBA" id="ARBA00023034"/>
    </source>
</evidence>
<comment type="cofactor">
    <cofactor evidence="1">
        <name>NAD(+)</name>
        <dbReference type="ChEBI" id="CHEBI:57540"/>
    </cofactor>
</comment>
<dbReference type="GO" id="GO:0005737">
    <property type="term" value="C:cytoplasm"/>
    <property type="evidence" value="ECO:0007669"/>
    <property type="project" value="TreeGrafter"/>
</dbReference>
<evidence type="ECO:0000313" key="16">
    <source>
        <dbReference type="EMBL" id="OIP03886.1"/>
    </source>
</evidence>
<keyword evidence="6" id="KW-0812">Transmembrane</keyword>
<dbReference type="UniPathway" id="UPA00796">
    <property type="reaction ID" value="UER00771"/>
</dbReference>
<dbReference type="AlphaFoldDB" id="A0A1J5BAH8"/>
<evidence type="ECO:0000256" key="8">
    <source>
        <dbReference type="ARBA" id="ARBA00022968"/>
    </source>
</evidence>
<evidence type="ECO:0000256" key="14">
    <source>
        <dbReference type="ARBA" id="ARBA00023239"/>
    </source>
</evidence>
<dbReference type="Pfam" id="PF16363">
    <property type="entry name" value="GDP_Man_Dehyd"/>
    <property type="match status" value="1"/>
</dbReference>
<keyword evidence="7" id="KW-0210">Decarboxylase</keyword>
<dbReference type="GO" id="GO:0033320">
    <property type="term" value="P:UDP-D-xylose biosynthetic process"/>
    <property type="evidence" value="ECO:0007669"/>
    <property type="project" value="UniProtKB-UniPathway"/>
</dbReference>
<evidence type="ECO:0000256" key="4">
    <source>
        <dbReference type="ARBA" id="ARBA00007505"/>
    </source>
</evidence>
<evidence type="ECO:0000313" key="17">
    <source>
        <dbReference type="Proteomes" id="UP000183605"/>
    </source>
</evidence>
<dbReference type="Proteomes" id="UP000183605">
    <property type="component" value="Unassembled WGS sequence"/>
</dbReference>
<feature type="domain" description="NAD(P)-binding" evidence="15">
    <location>
        <begin position="5"/>
        <end position="312"/>
    </location>
</feature>
<dbReference type="GO" id="GO:0070403">
    <property type="term" value="F:NAD+ binding"/>
    <property type="evidence" value="ECO:0007669"/>
    <property type="project" value="InterPro"/>
</dbReference>
<dbReference type="InterPro" id="IPR044516">
    <property type="entry name" value="UXS-like"/>
</dbReference>
<dbReference type="PANTHER" id="PTHR43078:SF6">
    <property type="entry name" value="UDP-GLUCURONIC ACID DECARBOXYLASE 1"/>
    <property type="match status" value="1"/>
</dbReference>
<comment type="similarity">
    <text evidence="4">Belongs to the NAD(P)-dependent epimerase/dehydratase family. UDP-glucuronic acid decarboxylase subfamily.</text>
</comment>
<evidence type="ECO:0000256" key="7">
    <source>
        <dbReference type="ARBA" id="ARBA00022793"/>
    </source>
</evidence>
<dbReference type="EC" id="4.1.1.35" evidence="5"/>
<dbReference type="SUPFAM" id="SSF51735">
    <property type="entry name" value="NAD(P)-binding Rossmann-fold domains"/>
    <property type="match status" value="1"/>
</dbReference>
<comment type="pathway">
    <text evidence="3">Nucleotide-sugar biosynthesis; UDP-alpha-D-xylose biosynthesis; UDP-alpha-D-xylose from UDP-alpha-D-glucuronate: step 1/1.</text>
</comment>
<keyword evidence="9" id="KW-1133">Transmembrane helix</keyword>
<keyword evidence="10" id="KW-0520">NAD</keyword>
<organism evidence="16 17">
    <name type="scientific">Candidatus Beckwithbacteria bacterium CG2_30_44_31</name>
    <dbReference type="NCBI Taxonomy" id="1805035"/>
    <lineage>
        <taxon>Bacteria</taxon>
        <taxon>Candidatus Beckwithiibacteriota</taxon>
    </lineage>
</organism>
<evidence type="ECO:0000256" key="2">
    <source>
        <dbReference type="ARBA" id="ARBA00004447"/>
    </source>
</evidence>
<gene>
    <name evidence="16" type="ORF">AUK18_01085</name>
</gene>
<evidence type="ECO:0000256" key="6">
    <source>
        <dbReference type="ARBA" id="ARBA00022692"/>
    </source>
</evidence>
<keyword evidence="12" id="KW-0472">Membrane</keyword>
<evidence type="ECO:0000256" key="10">
    <source>
        <dbReference type="ARBA" id="ARBA00023027"/>
    </source>
</evidence>
<dbReference type="GO" id="GO:0048040">
    <property type="term" value="F:UDP-glucuronate decarboxylase activity"/>
    <property type="evidence" value="ECO:0007669"/>
    <property type="project" value="UniProtKB-EC"/>
</dbReference>
<dbReference type="Gene3D" id="3.40.50.720">
    <property type="entry name" value="NAD(P)-binding Rossmann-like Domain"/>
    <property type="match status" value="1"/>
</dbReference>
<evidence type="ECO:0000259" key="15">
    <source>
        <dbReference type="Pfam" id="PF16363"/>
    </source>
</evidence>
<dbReference type="GO" id="GO:0042732">
    <property type="term" value="P:D-xylose metabolic process"/>
    <property type="evidence" value="ECO:0007669"/>
    <property type="project" value="InterPro"/>
</dbReference>
<keyword evidence="11" id="KW-0333">Golgi apparatus</keyword>
<keyword evidence="14" id="KW-0456">Lyase</keyword>
<comment type="caution">
    <text evidence="16">The sequence shown here is derived from an EMBL/GenBank/DDBJ whole genome shotgun (WGS) entry which is preliminary data.</text>
</comment>
<comment type="subcellular location">
    <subcellularLocation>
        <location evidence="2">Golgi apparatus</location>
        <location evidence="2">Golgi stack membrane</location>
        <topology evidence="2">Single-pass type II membrane protein</topology>
    </subcellularLocation>
</comment>
<sequence>MSTCLVSGGAGFIGSHLCKSLIKDGYKVICLDNFLTGSKNNVEELIEDSNFLLVNTDVTKKLPELITDSKIEYIFHLASPASPNETSAISYLNFPLETMDANSIGTRRLLRLTKSKGAKFLFASTSEVYGNPKQHPQTEEYWGYVNPNGIRSCYDESKRFGEALTFVYLRKFNVDARIVRIFNTYGPKMAKGDGRAIVNFIIQALKNEPMTIYGRGKQTRSLCYVADLVKGLKAAMFTDQTKGQVFNLGNPEEYTILQLAEKVKKAIGSKSKLVYEDLPEDDPARRKPDISKAKKILSWKPEVSFTRGLKKTIKYFQETLKE</sequence>
<dbReference type="EMBL" id="MNXQ01000021">
    <property type="protein sequence ID" value="OIP03886.1"/>
    <property type="molecule type" value="Genomic_DNA"/>
</dbReference>
<name>A0A1J5BAH8_9BACT</name>
<dbReference type="CDD" id="cd05230">
    <property type="entry name" value="UGD_SDR_e"/>
    <property type="match status" value="1"/>
</dbReference>
<accession>A0A1J5BAH8</accession>
<dbReference type="PANTHER" id="PTHR43078">
    <property type="entry name" value="UDP-GLUCURONIC ACID DECARBOXYLASE-RELATED"/>
    <property type="match status" value="1"/>
</dbReference>
<dbReference type="FunFam" id="3.40.50.720:FF:000065">
    <property type="entry name" value="UDP-glucuronic acid decarboxylase 1"/>
    <property type="match status" value="1"/>
</dbReference>
<evidence type="ECO:0000256" key="12">
    <source>
        <dbReference type="ARBA" id="ARBA00023136"/>
    </source>
</evidence>
<dbReference type="InterPro" id="IPR016040">
    <property type="entry name" value="NAD(P)-bd_dom"/>
</dbReference>
<evidence type="ECO:0000256" key="9">
    <source>
        <dbReference type="ARBA" id="ARBA00022989"/>
    </source>
</evidence>
<keyword evidence="8" id="KW-0735">Signal-anchor</keyword>
<evidence type="ECO:0000256" key="5">
    <source>
        <dbReference type="ARBA" id="ARBA00012290"/>
    </source>
</evidence>
<proteinExistence type="inferred from homology"/>
<evidence type="ECO:0000256" key="3">
    <source>
        <dbReference type="ARBA" id="ARBA00005100"/>
    </source>
</evidence>
<evidence type="ECO:0000256" key="1">
    <source>
        <dbReference type="ARBA" id="ARBA00001911"/>
    </source>
</evidence>